<evidence type="ECO:0000313" key="6">
    <source>
        <dbReference type="Proteomes" id="UP000241190"/>
    </source>
</evidence>
<dbReference type="PANTHER" id="PTHR10472">
    <property type="entry name" value="D-TYROSYL-TRNA TYR DEACYLASE"/>
    <property type="match status" value="1"/>
</dbReference>
<keyword evidence="2 3" id="KW-0378">Hydrolase</keyword>
<dbReference type="InterPro" id="IPR023509">
    <property type="entry name" value="DTD-like_sf"/>
</dbReference>
<evidence type="ECO:0000313" key="5">
    <source>
        <dbReference type="EMBL" id="PSW96366.1"/>
    </source>
</evidence>
<sequence length="145" mass="15593">MIALIQRVSEATVTVDGKVTGAIGNGLLVLLGVEKGDDEAKAQKLRDKVLGYRIFSDADDKMNLNVQQAQGSVLVVSQFTLAADTKKGMRPGFSTGAAPIEAERLYQYFVEQCKAQPIVTETGVFGADMKVALVNDGPVTFWLQV</sequence>
<dbReference type="FunFam" id="3.50.80.10:FF:000001">
    <property type="entry name" value="D-aminoacyl-tRNA deacylase"/>
    <property type="match status" value="1"/>
</dbReference>
<evidence type="ECO:0000256" key="3">
    <source>
        <dbReference type="HAMAP-Rule" id="MF_00518"/>
    </source>
</evidence>
<dbReference type="PANTHER" id="PTHR10472:SF5">
    <property type="entry name" value="D-AMINOACYL-TRNA DEACYLASE 1"/>
    <property type="match status" value="1"/>
</dbReference>
<protein>
    <recommendedName>
        <fullName evidence="3">D-aminoacyl-tRNA deacylase</fullName>
        <shortName evidence="3">DTD</shortName>
        <ecNumber evidence="3">3.1.1.96</ecNumber>
    </recommendedName>
    <alternativeName>
        <fullName evidence="3">Gly-tRNA(Ala) deacylase</fullName>
        <ecNumber evidence="3">3.1.1.-</ecNumber>
    </alternativeName>
</protein>
<dbReference type="GO" id="GO:0051500">
    <property type="term" value="F:D-tyrosyl-tRNA(Tyr) deacylase activity"/>
    <property type="evidence" value="ECO:0007669"/>
    <property type="project" value="TreeGrafter"/>
</dbReference>
<keyword evidence="3" id="KW-0694">RNA-binding</keyword>
<dbReference type="EMBL" id="PYOP01000015">
    <property type="protein sequence ID" value="PSW96366.1"/>
    <property type="molecule type" value="Genomic_DNA"/>
</dbReference>
<dbReference type="GO" id="GO:0019478">
    <property type="term" value="P:D-amino acid catabolic process"/>
    <property type="evidence" value="ECO:0007669"/>
    <property type="project" value="UniProtKB-UniRule"/>
</dbReference>
<comment type="function">
    <text evidence="3">An aminoacyl-tRNA editing enzyme that deacylates mischarged D-aminoacyl-tRNAs. Also deacylates mischarged glycyl-tRNA(Ala), protecting cells against glycine mischarging by AlaRS. Acts via tRNA-based rather than protein-based catalysis; rejects L-amino acids rather than detecting D-amino acids in the active site. By recycling D-aminoacyl-tRNA to D-amino acids and free tRNA molecules, this enzyme counteracts the toxicity associated with the formation of D-aminoacyl-tRNA entities in vivo and helps enforce protein L-homochirality.</text>
</comment>
<dbReference type="SUPFAM" id="SSF69500">
    <property type="entry name" value="DTD-like"/>
    <property type="match status" value="1"/>
</dbReference>
<comment type="catalytic activity">
    <reaction evidence="3">
        <text>glycyl-tRNA(Ala) + H2O = tRNA(Ala) + glycine + H(+)</text>
        <dbReference type="Rhea" id="RHEA:53744"/>
        <dbReference type="Rhea" id="RHEA-COMP:9657"/>
        <dbReference type="Rhea" id="RHEA-COMP:13640"/>
        <dbReference type="ChEBI" id="CHEBI:15377"/>
        <dbReference type="ChEBI" id="CHEBI:15378"/>
        <dbReference type="ChEBI" id="CHEBI:57305"/>
        <dbReference type="ChEBI" id="CHEBI:78442"/>
        <dbReference type="ChEBI" id="CHEBI:78522"/>
    </reaction>
</comment>
<proteinExistence type="inferred from homology"/>
<reference evidence="4 7" key="1">
    <citation type="submission" date="2018-01" db="EMBL/GenBank/DDBJ databases">
        <title>Whole genome sequencing of Histamine producing bacteria.</title>
        <authorList>
            <person name="Butler K."/>
        </authorList>
    </citation>
    <scope>NUCLEOTIDE SEQUENCE [LARGE SCALE GENOMIC DNA]</scope>
    <source>
        <strain evidence="5 6">ATCC 51761</strain>
        <strain evidence="4 7">NCIMB 13481</strain>
    </source>
</reference>
<comment type="subunit">
    <text evidence="3">Homodimer.</text>
</comment>
<dbReference type="OrthoDB" id="9801395at2"/>
<dbReference type="Proteomes" id="UP000241190">
    <property type="component" value="Unassembled WGS sequence"/>
</dbReference>
<dbReference type="GO" id="GO:0005737">
    <property type="term" value="C:cytoplasm"/>
    <property type="evidence" value="ECO:0007669"/>
    <property type="project" value="UniProtKB-SubCell"/>
</dbReference>
<keyword evidence="3" id="KW-0820">tRNA-binding</keyword>
<keyword evidence="3" id="KW-0963">Cytoplasm</keyword>
<evidence type="ECO:0000313" key="4">
    <source>
        <dbReference type="EMBL" id="PSV92934.1"/>
    </source>
</evidence>
<dbReference type="EC" id="3.1.1.96" evidence="3"/>
<dbReference type="EMBL" id="PYLW01000022">
    <property type="protein sequence ID" value="PSV92934.1"/>
    <property type="molecule type" value="Genomic_DNA"/>
</dbReference>
<dbReference type="InterPro" id="IPR003732">
    <property type="entry name" value="Daa-tRNA_deacyls_DTD"/>
</dbReference>
<dbReference type="NCBIfam" id="TIGR00256">
    <property type="entry name" value="D-aminoacyl-tRNA deacylase"/>
    <property type="match status" value="1"/>
</dbReference>
<dbReference type="GO" id="GO:0043908">
    <property type="term" value="F:Ser(Gly)-tRNA(Ala) hydrolase activity"/>
    <property type="evidence" value="ECO:0007669"/>
    <property type="project" value="UniProtKB-UniRule"/>
</dbReference>
<comment type="domain">
    <text evidence="3">A Gly-cisPro motif from one monomer fits into the active site of the other monomer to allow specific chiral rejection of L-amino acids.</text>
</comment>
<keyword evidence="6" id="KW-1185">Reference proteome</keyword>
<dbReference type="HAMAP" id="MF_00518">
    <property type="entry name" value="Deacylase_Dtd"/>
    <property type="match status" value="1"/>
</dbReference>
<evidence type="ECO:0000256" key="2">
    <source>
        <dbReference type="ARBA" id="ARBA00022801"/>
    </source>
</evidence>
<evidence type="ECO:0000313" key="7">
    <source>
        <dbReference type="Proteomes" id="UP000241954"/>
    </source>
</evidence>
<dbReference type="Gene3D" id="3.50.80.10">
    <property type="entry name" value="D-tyrosyl-tRNA(Tyr) deacylase"/>
    <property type="match status" value="1"/>
</dbReference>
<name>A0A0D8P361_9GAMM</name>
<dbReference type="GO" id="GO:0106026">
    <property type="term" value="F:Gly-tRNA(Ala) deacylase activity"/>
    <property type="evidence" value="ECO:0007669"/>
    <property type="project" value="UniProtKB-UniRule"/>
</dbReference>
<dbReference type="GeneID" id="93549772"/>
<comment type="catalytic activity">
    <reaction evidence="3">
        <text>a D-aminoacyl-tRNA + H2O = a tRNA + a D-alpha-amino acid + H(+)</text>
        <dbReference type="Rhea" id="RHEA:13953"/>
        <dbReference type="Rhea" id="RHEA-COMP:10123"/>
        <dbReference type="Rhea" id="RHEA-COMP:10124"/>
        <dbReference type="ChEBI" id="CHEBI:15377"/>
        <dbReference type="ChEBI" id="CHEBI:15378"/>
        <dbReference type="ChEBI" id="CHEBI:59871"/>
        <dbReference type="ChEBI" id="CHEBI:78442"/>
        <dbReference type="ChEBI" id="CHEBI:79333"/>
        <dbReference type="EC" id="3.1.1.96"/>
    </reaction>
</comment>
<dbReference type="AlphaFoldDB" id="A0A0D8P361"/>
<accession>A0A0D8P361</accession>
<comment type="similarity">
    <text evidence="1 3">Belongs to the DTD family.</text>
</comment>
<feature type="short sequence motif" description="Gly-cisPro motif, important for rejection of L-amino acids" evidence="3">
    <location>
        <begin position="137"/>
        <end position="138"/>
    </location>
</feature>
<dbReference type="EC" id="3.1.1.-" evidence="3"/>
<dbReference type="RefSeq" id="WP_045036836.1">
    <property type="nucleotide sequence ID" value="NZ_CAMQYU010000004.1"/>
</dbReference>
<dbReference type="Proteomes" id="UP000241954">
    <property type="component" value="Unassembled WGS sequence"/>
</dbReference>
<evidence type="ECO:0000256" key="1">
    <source>
        <dbReference type="ARBA" id="ARBA00009673"/>
    </source>
</evidence>
<comment type="subcellular location">
    <subcellularLocation>
        <location evidence="3">Cytoplasm</location>
    </subcellularLocation>
</comment>
<organism evidence="4 7">
    <name type="scientific">Photobacterium iliopiscarium</name>
    <dbReference type="NCBI Taxonomy" id="56192"/>
    <lineage>
        <taxon>Bacteria</taxon>
        <taxon>Pseudomonadati</taxon>
        <taxon>Pseudomonadota</taxon>
        <taxon>Gammaproteobacteria</taxon>
        <taxon>Vibrionales</taxon>
        <taxon>Vibrionaceae</taxon>
        <taxon>Photobacterium</taxon>
    </lineage>
</organism>
<dbReference type="Pfam" id="PF02580">
    <property type="entry name" value="Tyr_Deacylase"/>
    <property type="match status" value="1"/>
</dbReference>
<dbReference type="GO" id="GO:0000049">
    <property type="term" value="F:tRNA binding"/>
    <property type="evidence" value="ECO:0007669"/>
    <property type="project" value="UniProtKB-UniRule"/>
</dbReference>
<comment type="caution">
    <text evidence="4">The sequence shown here is derived from an EMBL/GenBank/DDBJ whole genome shotgun (WGS) entry which is preliminary data.</text>
</comment>
<gene>
    <name evidence="3 4" type="primary">dtd</name>
    <name evidence="4" type="ORF">C9I88_16290</name>
    <name evidence="5" type="ORF">C9J52_10670</name>
</gene>
<dbReference type="CDD" id="cd00563">
    <property type="entry name" value="Dtyr_deacylase"/>
    <property type="match status" value="1"/>
</dbReference>